<feature type="transmembrane region" description="Helical" evidence="11">
    <location>
        <begin position="171"/>
        <end position="192"/>
    </location>
</feature>
<feature type="transmembrane region" description="Helical" evidence="11">
    <location>
        <begin position="268"/>
        <end position="292"/>
    </location>
</feature>
<evidence type="ECO:0000259" key="12">
    <source>
        <dbReference type="Pfam" id="PF02687"/>
    </source>
</evidence>
<accession>A0A839K127</accession>
<reference evidence="14 15" key="1">
    <citation type="submission" date="2020-07" db="EMBL/GenBank/DDBJ databases">
        <title>Characterization and genome sequencing of isolate MD1, a novel member within the family Lachnospiraceae.</title>
        <authorList>
            <person name="Rettenmaier R."/>
            <person name="Di Bello L."/>
            <person name="Zinser C."/>
            <person name="Scheitz K."/>
            <person name="Liebl W."/>
            <person name="Zverlov V."/>
        </authorList>
    </citation>
    <scope>NUCLEOTIDE SEQUENCE [LARGE SCALE GENOMIC DNA]</scope>
    <source>
        <strain evidence="14 15">MD1</strain>
    </source>
</reference>
<keyword evidence="15" id="KW-1185">Reference proteome</keyword>
<evidence type="ECO:0000256" key="5">
    <source>
        <dbReference type="ARBA" id="ARBA00022618"/>
    </source>
</evidence>
<comment type="function">
    <text evidence="10">Part of the ABC transporter FtsEX involved in asymmetric cellular division facilitating the initiation of sporulation.</text>
</comment>
<feature type="transmembrane region" description="Helical" evidence="11">
    <location>
        <begin position="215"/>
        <end position="248"/>
    </location>
</feature>
<evidence type="ECO:0000256" key="7">
    <source>
        <dbReference type="ARBA" id="ARBA00022989"/>
    </source>
</evidence>
<evidence type="ECO:0000256" key="11">
    <source>
        <dbReference type="SAM" id="Phobius"/>
    </source>
</evidence>
<keyword evidence="4 10" id="KW-1003">Cell membrane</keyword>
<dbReference type="InterPro" id="IPR004513">
    <property type="entry name" value="FtsX"/>
</dbReference>
<comment type="subcellular location">
    <subcellularLocation>
        <location evidence="1">Cell membrane</location>
        <topology evidence="1">Multi-pass membrane protein</topology>
    </subcellularLocation>
</comment>
<comment type="similarity">
    <text evidence="2 10">Belongs to the ABC-4 integral membrane protein family. FtsX subfamily.</text>
</comment>
<dbReference type="InterPro" id="IPR003838">
    <property type="entry name" value="ABC3_permease_C"/>
</dbReference>
<organism evidence="14 15">
    <name type="scientific">Variimorphobacter saccharofermentans</name>
    <dbReference type="NCBI Taxonomy" id="2755051"/>
    <lineage>
        <taxon>Bacteria</taxon>
        <taxon>Bacillati</taxon>
        <taxon>Bacillota</taxon>
        <taxon>Clostridia</taxon>
        <taxon>Lachnospirales</taxon>
        <taxon>Lachnospiraceae</taxon>
        <taxon>Variimorphobacter</taxon>
    </lineage>
</organism>
<dbReference type="Pfam" id="PF02687">
    <property type="entry name" value="FtsX"/>
    <property type="match status" value="1"/>
</dbReference>
<keyword evidence="8 10" id="KW-0472">Membrane</keyword>
<evidence type="ECO:0000313" key="14">
    <source>
        <dbReference type="EMBL" id="MBB2183326.1"/>
    </source>
</evidence>
<dbReference type="GO" id="GO:0051301">
    <property type="term" value="P:cell division"/>
    <property type="evidence" value="ECO:0007669"/>
    <property type="project" value="UniProtKB-KW"/>
</dbReference>
<comment type="caution">
    <text evidence="14">The sequence shown here is derived from an EMBL/GenBank/DDBJ whole genome shotgun (WGS) entry which is preliminary data.</text>
</comment>
<sequence length="298" mass="33555">MKILIYNFGYFLSEAKRTIRFNWFSNLISVIGTGLILFLFGLVLTGWAMGDKIISLLQDEAEISVYFDDSMDITKVDELIKTVKGMEGVKDAHYIDETKARTQMEEMLGEEAEILTLFEENPFEAFLEVRIDLERMDQVIIDVKSLEGIEYVRDNRAVLEQLKGIMDGLKLIGSLVIMAVAITTFIMISHMIRQGIYQNREQINTLRLLGAPDSFIGFPFILTGTLLTAIGGSCALFALIFILNTGYYKIKDMIPFLPLPGIRPLKDTLIWTITTVSLGLGLSGSLFGLLSIRERNNN</sequence>
<protein>
    <recommendedName>
        <fullName evidence="3 10">Cell division protein FtsX</fullName>
    </recommendedName>
</protein>
<feature type="transmembrane region" description="Helical" evidence="11">
    <location>
        <begin position="21"/>
        <end position="49"/>
    </location>
</feature>
<dbReference type="Pfam" id="PF18075">
    <property type="entry name" value="FtsX_ECD"/>
    <property type="match status" value="1"/>
</dbReference>
<evidence type="ECO:0000256" key="1">
    <source>
        <dbReference type="ARBA" id="ARBA00004651"/>
    </source>
</evidence>
<dbReference type="AlphaFoldDB" id="A0A839K127"/>
<dbReference type="PANTHER" id="PTHR47755">
    <property type="entry name" value="CELL DIVISION PROTEIN FTSX"/>
    <property type="match status" value="1"/>
</dbReference>
<name>A0A839K127_9FIRM</name>
<keyword evidence="9 10" id="KW-0131">Cell cycle</keyword>
<dbReference type="InterPro" id="IPR040690">
    <property type="entry name" value="FtsX_ECD"/>
</dbReference>
<dbReference type="PANTHER" id="PTHR47755:SF1">
    <property type="entry name" value="CELL DIVISION PROTEIN FTSX"/>
    <property type="match status" value="1"/>
</dbReference>
<feature type="domain" description="FtsX extracellular" evidence="13">
    <location>
        <begin position="62"/>
        <end position="152"/>
    </location>
</feature>
<dbReference type="PIRSF" id="PIRSF003097">
    <property type="entry name" value="FtsX"/>
    <property type="match status" value="1"/>
</dbReference>
<gene>
    <name evidence="14" type="ORF">H0486_10600</name>
</gene>
<keyword evidence="7 11" id="KW-1133">Transmembrane helix</keyword>
<evidence type="ECO:0000256" key="8">
    <source>
        <dbReference type="ARBA" id="ARBA00023136"/>
    </source>
</evidence>
<evidence type="ECO:0000256" key="4">
    <source>
        <dbReference type="ARBA" id="ARBA00022475"/>
    </source>
</evidence>
<evidence type="ECO:0000256" key="2">
    <source>
        <dbReference type="ARBA" id="ARBA00007379"/>
    </source>
</evidence>
<dbReference type="RefSeq" id="WP_228352987.1">
    <property type="nucleotide sequence ID" value="NZ_JACEGA010000001.1"/>
</dbReference>
<dbReference type="Proteomes" id="UP000574276">
    <property type="component" value="Unassembled WGS sequence"/>
</dbReference>
<keyword evidence="6 11" id="KW-0812">Transmembrane</keyword>
<evidence type="ECO:0000256" key="10">
    <source>
        <dbReference type="PIRNR" id="PIRNR003097"/>
    </source>
</evidence>
<evidence type="ECO:0000256" key="9">
    <source>
        <dbReference type="ARBA" id="ARBA00023306"/>
    </source>
</evidence>
<dbReference type="GO" id="GO:0005886">
    <property type="term" value="C:plasma membrane"/>
    <property type="evidence" value="ECO:0007669"/>
    <property type="project" value="UniProtKB-SubCell"/>
</dbReference>
<feature type="domain" description="ABC3 transporter permease C-terminal" evidence="12">
    <location>
        <begin position="176"/>
        <end position="293"/>
    </location>
</feature>
<evidence type="ECO:0000256" key="6">
    <source>
        <dbReference type="ARBA" id="ARBA00022692"/>
    </source>
</evidence>
<evidence type="ECO:0000256" key="3">
    <source>
        <dbReference type="ARBA" id="ARBA00021907"/>
    </source>
</evidence>
<keyword evidence="5 10" id="KW-0132">Cell division</keyword>
<evidence type="ECO:0000313" key="15">
    <source>
        <dbReference type="Proteomes" id="UP000574276"/>
    </source>
</evidence>
<dbReference type="Gene3D" id="3.30.70.3040">
    <property type="match status" value="1"/>
</dbReference>
<proteinExistence type="inferred from homology"/>
<evidence type="ECO:0000259" key="13">
    <source>
        <dbReference type="Pfam" id="PF18075"/>
    </source>
</evidence>
<dbReference type="EMBL" id="JACEGA010000001">
    <property type="protein sequence ID" value="MBB2183326.1"/>
    <property type="molecule type" value="Genomic_DNA"/>
</dbReference>